<accession>A0A9W3DM33</accession>
<feature type="transmembrane region" description="Helical" evidence="2">
    <location>
        <begin position="422"/>
        <end position="450"/>
    </location>
</feature>
<feature type="transmembrane region" description="Helical" evidence="2">
    <location>
        <begin position="367"/>
        <end position="390"/>
    </location>
</feature>
<keyword evidence="2" id="KW-0472">Membrane</keyword>
<dbReference type="OrthoDB" id="1102300at2759"/>
<dbReference type="RefSeq" id="XP_056864676.1">
    <property type="nucleotide sequence ID" value="XM_057008696.1"/>
</dbReference>
<sequence length="460" mass="49708">MLVNGSILLFGSRLRLCNLILGFPFYVFSLNIPNTACNFSSVCVMYLLVVMFVQDLVSMLLLSRPDPDPPPLNLPPDPLVVAPRFDPPDPSDPPDPPDLSLSRCQPPLSVDVALKTSGLAGSAVVSFGVCLSTGWCSLLPGLVFQLELWLSSARTCSSLVLATVDAGRPPPFTDLLNPSVPLAILLCALDIKCRYDFLFSLTDGSFMPLVGKSLALVRFTTAVCSPLPSLTQDIESLMIIFSCEILSSMVVSSSPAFCLDRSVFSALSCSAFMLLMSSGLSHPLPVPVSSPCGWLSLPLWQVEELVLELSIQRLNIVVLSTLFFVEHVFFPYFPLLFSGCVAGSIVSKLTDTLLSRLRKGSANWCHVTYALTAIFLIVNSTPVVVSVSGYRSLNVLSKSHSSISNLGSFDVEVRGLLHDFSYLGVIIALILCMFVLRFVIAVCLAGLALLSSTLNNYSMD</sequence>
<dbReference type="KEGG" id="rsz:130511550"/>
<dbReference type="Proteomes" id="UP000504610">
    <property type="component" value="Chromosome 4"/>
</dbReference>
<keyword evidence="3" id="KW-1185">Reference proteome</keyword>
<keyword evidence="2" id="KW-0812">Transmembrane</keyword>
<evidence type="ECO:0000313" key="4">
    <source>
        <dbReference type="RefSeq" id="XP_056864676.1"/>
    </source>
</evidence>
<evidence type="ECO:0000256" key="1">
    <source>
        <dbReference type="SAM" id="MobiDB-lite"/>
    </source>
</evidence>
<feature type="transmembrane region" description="Helical" evidence="2">
    <location>
        <begin position="329"/>
        <end position="346"/>
    </location>
</feature>
<evidence type="ECO:0000313" key="3">
    <source>
        <dbReference type="Proteomes" id="UP000504610"/>
    </source>
</evidence>
<keyword evidence="2" id="KW-1133">Transmembrane helix</keyword>
<feature type="compositionally biased region" description="Pro residues" evidence="1">
    <location>
        <begin position="88"/>
        <end position="97"/>
    </location>
</feature>
<feature type="region of interest" description="Disordered" evidence="1">
    <location>
        <begin position="72"/>
        <end position="100"/>
    </location>
</feature>
<dbReference type="AlphaFoldDB" id="A0A9W3DM33"/>
<reference evidence="3" key="1">
    <citation type="journal article" date="2019" name="Database">
        <title>The radish genome database (RadishGD): an integrated information resource for radish genomics.</title>
        <authorList>
            <person name="Yu H.J."/>
            <person name="Baek S."/>
            <person name="Lee Y.J."/>
            <person name="Cho A."/>
            <person name="Mun J.H."/>
        </authorList>
    </citation>
    <scope>NUCLEOTIDE SEQUENCE [LARGE SCALE GENOMIC DNA]</scope>
    <source>
        <strain evidence="3">cv. WK10039</strain>
    </source>
</reference>
<evidence type="ECO:0000256" key="2">
    <source>
        <dbReference type="SAM" id="Phobius"/>
    </source>
</evidence>
<reference evidence="4" key="2">
    <citation type="submission" date="2025-08" db="UniProtKB">
        <authorList>
            <consortium name="RefSeq"/>
        </authorList>
    </citation>
    <scope>IDENTIFICATION</scope>
    <source>
        <tissue evidence="4">Leaf</tissue>
    </source>
</reference>
<protein>
    <submittedName>
        <fullName evidence="4">Uncharacterized protein LOC130511550 isoform X1</fullName>
    </submittedName>
</protein>
<dbReference type="GeneID" id="130511550"/>
<organism evidence="3 4">
    <name type="scientific">Raphanus sativus</name>
    <name type="common">Radish</name>
    <name type="synonym">Raphanus raphanistrum var. sativus</name>
    <dbReference type="NCBI Taxonomy" id="3726"/>
    <lineage>
        <taxon>Eukaryota</taxon>
        <taxon>Viridiplantae</taxon>
        <taxon>Streptophyta</taxon>
        <taxon>Embryophyta</taxon>
        <taxon>Tracheophyta</taxon>
        <taxon>Spermatophyta</taxon>
        <taxon>Magnoliopsida</taxon>
        <taxon>eudicotyledons</taxon>
        <taxon>Gunneridae</taxon>
        <taxon>Pentapetalae</taxon>
        <taxon>rosids</taxon>
        <taxon>malvids</taxon>
        <taxon>Brassicales</taxon>
        <taxon>Brassicaceae</taxon>
        <taxon>Brassiceae</taxon>
        <taxon>Raphanus</taxon>
    </lineage>
</organism>
<proteinExistence type="predicted"/>
<gene>
    <name evidence="4" type="primary">LOC130511550</name>
</gene>
<name>A0A9W3DM33_RAPSA</name>